<sequence>MPVAVKMVTRHQREVRHCIEKLNHSDTEFLSHRAKCFMFSNMKLMKEILMLEQLSHPGFIKLLGYCVRNEEIAVTTAAITVHSNIFESLTPNLNAKCDGRTDGQTDGRTDGRTMMKTRLDNKLSIHKISSLQHTYSER</sequence>
<comment type="caution">
    <text evidence="1">The sequence shown here is derived from an EMBL/GenBank/DDBJ whole genome shotgun (WGS) entry which is preliminary data.</text>
</comment>
<accession>A0A9D4G1T6</accession>
<organism evidence="1 2">
    <name type="scientific">Dreissena polymorpha</name>
    <name type="common">Zebra mussel</name>
    <name type="synonym">Mytilus polymorpha</name>
    <dbReference type="NCBI Taxonomy" id="45954"/>
    <lineage>
        <taxon>Eukaryota</taxon>
        <taxon>Metazoa</taxon>
        <taxon>Spiralia</taxon>
        <taxon>Lophotrochozoa</taxon>
        <taxon>Mollusca</taxon>
        <taxon>Bivalvia</taxon>
        <taxon>Autobranchia</taxon>
        <taxon>Heteroconchia</taxon>
        <taxon>Euheterodonta</taxon>
        <taxon>Imparidentia</taxon>
        <taxon>Neoheterodontei</taxon>
        <taxon>Myida</taxon>
        <taxon>Dreissenoidea</taxon>
        <taxon>Dreissenidae</taxon>
        <taxon>Dreissena</taxon>
    </lineage>
</organism>
<keyword evidence="2" id="KW-1185">Reference proteome</keyword>
<gene>
    <name evidence="1" type="ORF">DPMN_135556</name>
</gene>
<reference evidence="1" key="1">
    <citation type="journal article" date="2019" name="bioRxiv">
        <title>The Genome of the Zebra Mussel, Dreissena polymorpha: A Resource for Invasive Species Research.</title>
        <authorList>
            <person name="McCartney M.A."/>
            <person name="Auch B."/>
            <person name="Kono T."/>
            <person name="Mallez S."/>
            <person name="Zhang Y."/>
            <person name="Obille A."/>
            <person name="Becker A."/>
            <person name="Abrahante J.E."/>
            <person name="Garbe J."/>
            <person name="Badalamenti J.P."/>
            <person name="Herman A."/>
            <person name="Mangelson H."/>
            <person name="Liachko I."/>
            <person name="Sullivan S."/>
            <person name="Sone E.D."/>
            <person name="Koren S."/>
            <person name="Silverstein K.A.T."/>
            <person name="Beckman K.B."/>
            <person name="Gohl D.M."/>
        </authorList>
    </citation>
    <scope>NUCLEOTIDE SEQUENCE</scope>
    <source>
        <strain evidence="1">Duluth1</strain>
        <tissue evidence="1">Whole animal</tissue>
    </source>
</reference>
<dbReference type="PANTHER" id="PTHR46448">
    <property type="entry name" value="PROTEIN KINASE DOMAIN-CONTAINING PROTEIN"/>
    <property type="match status" value="1"/>
</dbReference>
<reference evidence="1" key="2">
    <citation type="submission" date="2020-11" db="EMBL/GenBank/DDBJ databases">
        <authorList>
            <person name="McCartney M.A."/>
            <person name="Auch B."/>
            <person name="Kono T."/>
            <person name="Mallez S."/>
            <person name="Becker A."/>
            <person name="Gohl D.M."/>
            <person name="Silverstein K.A.T."/>
            <person name="Koren S."/>
            <person name="Bechman K.B."/>
            <person name="Herman A."/>
            <person name="Abrahante J.E."/>
            <person name="Garbe J."/>
        </authorList>
    </citation>
    <scope>NUCLEOTIDE SEQUENCE</scope>
    <source>
        <strain evidence="1">Duluth1</strain>
        <tissue evidence="1">Whole animal</tissue>
    </source>
</reference>
<dbReference type="EMBL" id="JAIWYP010000006">
    <property type="protein sequence ID" value="KAH3807221.1"/>
    <property type="molecule type" value="Genomic_DNA"/>
</dbReference>
<name>A0A9D4G1T6_DREPO</name>
<dbReference type="Proteomes" id="UP000828390">
    <property type="component" value="Unassembled WGS sequence"/>
</dbReference>
<dbReference type="GO" id="GO:0005576">
    <property type="term" value="C:extracellular region"/>
    <property type="evidence" value="ECO:0007669"/>
    <property type="project" value="TreeGrafter"/>
</dbReference>
<dbReference type="AlphaFoldDB" id="A0A9D4G1T6"/>
<evidence type="ECO:0000313" key="1">
    <source>
        <dbReference type="EMBL" id="KAH3807221.1"/>
    </source>
</evidence>
<dbReference type="GO" id="GO:0004715">
    <property type="term" value="F:non-membrane spanning protein tyrosine kinase activity"/>
    <property type="evidence" value="ECO:0007669"/>
    <property type="project" value="InterPro"/>
</dbReference>
<dbReference type="InterPro" id="IPR042983">
    <property type="entry name" value="PKDCC"/>
</dbReference>
<proteinExistence type="predicted"/>
<evidence type="ECO:0000313" key="2">
    <source>
        <dbReference type="Proteomes" id="UP000828390"/>
    </source>
</evidence>
<protein>
    <submittedName>
        <fullName evidence="1">Uncharacterized protein</fullName>
    </submittedName>
</protein>
<dbReference type="GO" id="GO:0001501">
    <property type="term" value="P:skeletal system development"/>
    <property type="evidence" value="ECO:0007669"/>
    <property type="project" value="TreeGrafter"/>
</dbReference>
<dbReference type="PANTHER" id="PTHR46448:SF1">
    <property type="entry name" value="PROTEIN KINASE DOMAIN-CONTAINING PROTEIN"/>
    <property type="match status" value="1"/>
</dbReference>